<dbReference type="AlphaFoldDB" id="A0AAE0TLL0"/>
<comment type="caution">
    <text evidence="2">The sequence shown here is derived from an EMBL/GenBank/DDBJ whole genome shotgun (WGS) entry which is preliminary data.</text>
</comment>
<feature type="domain" description="DUF3669" evidence="1">
    <location>
        <begin position="45"/>
        <end position="99"/>
    </location>
</feature>
<keyword evidence="3" id="KW-1185">Reference proteome</keyword>
<accession>A0AAE0TLL0</accession>
<dbReference type="EMBL" id="JAUTXT010000092">
    <property type="protein sequence ID" value="KAK3669285.1"/>
    <property type="molecule type" value="Genomic_DNA"/>
</dbReference>
<proteinExistence type="predicted"/>
<evidence type="ECO:0000313" key="3">
    <source>
        <dbReference type="Proteomes" id="UP001274830"/>
    </source>
</evidence>
<dbReference type="PANTHER" id="PTHR40780">
    <property type="entry name" value="DUF3669 DOMAIN-CONTAINING PROTEIN"/>
    <property type="match status" value="1"/>
</dbReference>
<dbReference type="PANTHER" id="PTHR40780:SF3">
    <property type="entry name" value="DUF3669 DOMAIN-CONTAINING PROTEIN"/>
    <property type="match status" value="1"/>
</dbReference>
<name>A0AAE0TLL0_9PEZI</name>
<dbReference type="Pfam" id="PF12417">
    <property type="entry name" value="DUF3669"/>
    <property type="match status" value="1"/>
</dbReference>
<dbReference type="Proteomes" id="UP001274830">
    <property type="component" value="Unassembled WGS sequence"/>
</dbReference>
<evidence type="ECO:0000313" key="2">
    <source>
        <dbReference type="EMBL" id="KAK3669285.1"/>
    </source>
</evidence>
<evidence type="ECO:0000259" key="1">
    <source>
        <dbReference type="Pfam" id="PF12417"/>
    </source>
</evidence>
<organism evidence="2 3">
    <name type="scientific">Recurvomyces mirabilis</name>
    <dbReference type="NCBI Taxonomy" id="574656"/>
    <lineage>
        <taxon>Eukaryota</taxon>
        <taxon>Fungi</taxon>
        <taxon>Dikarya</taxon>
        <taxon>Ascomycota</taxon>
        <taxon>Pezizomycotina</taxon>
        <taxon>Dothideomycetes</taxon>
        <taxon>Dothideomycetidae</taxon>
        <taxon>Mycosphaerellales</taxon>
        <taxon>Teratosphaeriaceae</taxon>
        <taxon>Recurvomyces</taxon>
    </lineage>
</organism>
<protein>
    <recommendedName>
        <fullName evidence="1">DUF3669 domain-containing protein</fullName>
    </recommendedName>
</protein>
<reference evidence="2" key="1">
    <citation type="submission" date="2023-07" db="EMBL/GenBank/DDBJ databases">
        <title>Black Yeasts Isolated from many extreme environments.</title>
        <authorList>
            <person name="Coleine C."/>
            <person name="Stajich J.E."/>
            <person name="Selbmann L."/>
        </authorList>
    </citation>
    <scope>NUCLEOTIDE SEQUENCE</scope>
    <source>
        <strain evidence="2">CCFEE 5485</strain>
    </source>
</reference>
<sequence>MADALAVIYWHAKVDANDVEFVLAPAGTHPASAAWSSGVLGEHTMWVLDFDCCGVMTQDEEGVEKAARAFYRNDPYFPRPVGEDDEVGRALWELFKHMFS</sequence>
<gene>
    <name evidence="2" type="ORF">LTR78_010823</name>
</gene>
<dbReference type="InterPro" id="IPR022137">
    <property type="entry name" value="Znf_prot_DUF3669"/>
</dbReference>